<proteinExistence type="predicted"/>
<evidence type="ECO:0000313" key="3">
    <source>
        <dbReference type="EMBL" id="SNR86946.1"/>
    </source>
</evidence>
<dbReference type="Proteomes" id="UP000198386">
    <property type="component" value="Unassembled WGS sequence"/>
</dbReference>
<reference evidence="4" key="1">
    <citation type="submission" date="2017-06" db="EMBL/GenBank/DDBJ databases">
        <authorList>
            <person name="Varghese N."/>
            <person name="Submissions S."/>
        </authorList>
    </citation>
    <scope>NUCLEOTIDE SEQUENCE [LARGE SCALE GENOMIC DNA]</scope>
    <source>
        <strain evidence="4">DSM 45423</strain>
    </source>
</reference>
<accession>A0A238ZU44</accession>
<dbReference type="AlphaFoldDB" id="A0A238ZU44"/>
<sequence>MAGPDRTTRNDRSRGATARRATAGGDRRPAAAARPDRRGAGGVAADGRVPSARGRSAGQPVPADGLVVGDVPRTARVAGVLLVLAGLAGLAALFPPYLVVGDRELTLGGGLGGVLVGLVVPVTSVAVGAGLAAGRVPRFGLAYAGVGGPLALGALLIEVYRGSSSTVRPGVEVLAGERVLTSSVETGPGWWLAVAALGLAVLAGTCAAAVWSRTVMEDRGALDPVRSGLAGAAVLLGVLTVLCLALPAADVPDRLVDDPATGLEVVVEQQGPQALLERPGLALLGGLLLAGAVVLGSVLSPSLRPRLAAVGGFLAVAVTVLAAGLSGLRDAVASDELEWTVPGAGLLVAGSAYALLTVLAWRLRRTGTG</sequence>
<evidence type="ECO:0000313" key="4">
    <source>
        <dbReference type="Proteomes" id="UP000198386"/>
    </source>
</evidence>
<keyword evidence="2" id="KW-0812">Transmembrane</keyword>
<feature type="compositionally biased region" description="Basic and acidic residues" evidence="1">
    <location>
        <begin position="1"/>
        <end position="14"/>
    </location>
</feature>
<keyword evidence="2" id="KW-0472">Membrane</keyword>
<protein>
    <submittedName>
        <fullName evidence="3">Uncharacterized protein</fullName>
    </submittedName>
</protein>
<feature type="region of interest" description="Disordered" evidence="1">
    <location>
        <begin position="1"/>
        <end position="65"/>
    </location>
</feature>
<dbReference type="EMBL" id="FZOH01000001">
    <property type="protein sequence ID" value="SNR86946.1"/>
    <property type="molecule type" value="Genomic_DNA"/>
</dbReference>
<feature type="transmembrane region" description="Helical" evidence="2">
    <location>
        <begin position="307"/>
        <end position="327"/>
    </location>
</feature>
<gene>
    <name evidence="3" type="ORF">SAMN04488107_0343</name>
</gene>
<organism evidence="3 4">
    <name type="scientific">Geodermatophilus saharensis</name>
    <dbReference type="NCBI Taxonomy" id="1137994"/>
    <lineage>
        <taxon>Bacteria</taxon>
        <taxon>Bacillati</taxon>
        <taxon>Actinomycetota</taxon>
        <taxon>Actinomycetes</taxon>
        <taxon>Geodermatophilales</taxon>
        <taxon>Geodermatophilaceae</taxon>
        <taxon>Geodermatophilus</taxon>
    </lineage>
</organism>
<feature type="transmembrane region" description="Helical" evidence="2">
    <location>
        <begin position="339"/>
        <end position="361"/>
    </location>
</feature>
<feature type="transmembrane region" description="Helical" evidence="2">
    <location>
        <begin position="281"/>
        <end position="300"/>
    </location>
</feature>
<dbReference type="RefSeq" id="WP_281252178.1">
    <property type="nucleotide sequence ID" value="NZ_FZOH01000001.1"/>
</dbReference>
<evidence type="ECO:0000256" key="1">
    <source>
        <dbReference type="SAM" id="MobiDB-lite"/>
    </source>
</evidence>
<feature type="transmembrane region" description="Helical" evidence="2">
    <location>
        <begin position="228"/>
        <end position="249"/>
    </location>
</feature>
<feature type="transmembrane region" description="Helical" evidence="2">
    <location>
        <begin position="140"/>
        <end position="160"/>
    </location>
</feature>
<feature type="transmembrane region" description="Helical" evidence="2">
    <location>
        <begin position="77"/>
        <end position="98"/>
    </location>
</feature>
<feature type="transmembrane region" description="Helical" evidence="2">
    <location>
        <begin position="190"/>
        <end position="216"/>
    </location>
</feature>
<feature type="transmembrane region" description="Helical" evidence="2">
    <location>
        <begin position="110"/>
        <end position="133"/>
    </location>
</feature>
<evidence type="ECO:0000256" key="2">
    <source>
        <dbReference type="SAM" id="Phobius"/>
    </source>
</evidence>
<name>A0A238ZU44_9ACTN</name>
<keyword evidence="4" id="KW-1185">Reference proteome</keyword>
<keyword evidence="2" id="KW-1133">Transmembrane helix</keyword>
<feature type="compositionally biased region" description="Basic and acidic residues" evidence="1">
    <location>
        <begin position="25"/>
        <end position="39"/>
    </location>
</feature>
<feature type="compositionally biased region" description="Low complexity" evidence="1">
    <location>
        <begin position="15"/>
        <end position="24"/>
    </location>
</feature>